<reference evidence="2" key="1">
    <citation type="journal article" date="2014" name="Mitochondrion">
        <title>Comparative analysis of 11 Brassicales mitochondrial genomes and the mitochondrial transcriptome of Brassica oleracea.</title>
        <authorList>
            <person name="Grewe F."/>
            <person name="Edger P.P."/>
            <person name="Keren I."/>
            <person name="Sultan L."/>
            <person name="Pires J.C."/>
            <person name="Ostersetzer-Biran O."/>
            <person name="Mower J.P."/>
        </authorList>
    </citation>
    <scope>NUCLEOTIDE SEQUENCE</scope>
</reference>
<dbReference type="RefSeq" id="YP_009045819.1">
    <property type="nucleotide sequence ID" value="NC_024429.1"/>
</dbReference>
<dbReference type="GeneID" id="19737041"/>
<evidence type="ECO:0000313" key="2">
    <source>
        <dbReference type="EMBL" id="AIC83422.1"/>
    </source>
</evidence>
<dbReference type="EMBL" id="KJ820684">
    <property type="protein sequence ID" value="AIC83422.1"/>
    <property type="molecule type" value="Genomic_DNA"/>
</dbReference>
<dbReference type="AlphaFoldDB" id="A0A068BDB3"/>
<evidence type="ECO:0000256" key="1">
    <source>
        <dbReference type="SAM" id="MobiDB-lite"/>
    </source>
</evidence>
<proteinExistence type="predicted"/>
<gene>
    <name evidence="2" type="primary">orf115c</name>
</gene>
<geneLocation type="mitochondrion" evidence="2"/>
<feature type="compositionally biased region" description="Polar residues" evidence="1">
    <location>
        <begin position="48"/>
        <end position="60"/>
    </location>
</feature>
<protein>
    <submittedName>
        <fullName evidence="2">Orf115c</fullName>
    </submittedName>
</protein>
<keyword evidence="2" id="KW-0496">Mitochondrion</keyword>
<accession>A0A068BDB3</accession>
<organism evidence="2">
    <name type="scientific">Batis maritima</name>
    <name type="common">Maritime saltwort</name>
    <dbReference type="NCBI Taxonomy" id="4436"/>
    <lineage>
        <taxon>Eukaryota</taxon>
        <taxon>Viridiplantae</taxon>
        <taxon>Streptophyta</taxon>
        <taxon>Embryophyta</taxon>
        <taxon>Tracheophyta</taxon>
        <taxon>Spermatophyta</taxon>
        <taxon>Magnoliopsida</taxon>
        <taxon>eudicotyledons</taxon>
        <taxon>Gunneridae</taxon>
        <taxon>Pentapetalae</taxon>
        <taxon>rosids</taxon>
        <taxon>malvids</taxon>
        <taxon>Brassicales</taxon>
        <taxon>Bataceae</taxon>
        <taxon>Batis</taxon>
    </lineage>
</organism>
<name>A0A068BDB3_BATMA</name>
<feature type="region of interest" description="Disordered" evidence="1">
    <location>
        <begin position="48"/>
        <end position="75"/>
    </location>
</feature>
<sequence>MISIQRAPGRKLIKAIAPFGDKDRVIEFPLLASMPIIYMRISPSTQARTAESTSAIHVQAQSNPPNPSQPNQTKISHLVGKSGRFRVALQCEAYPSLTGTSQTNAKRKASLGRLL</sequence>